<protein>
    <submittedName>
        <fullName evidence="2">Uncharacterized protein</fullName>
    </submittedName>
</protein>
<evidence type="ECO:0000256" key="1">
    <source>
        <dbReference type="SAM" id="SignalP"/>
    </source>
</evidence>
<dbReference type="AlphaFoldDB" id="A0A128F1Q3"/>
<name>A0A128F1Q3_9GAMM</name>
<dbReference type="STRING" id="1796497.GCE9029_02015"/>
<evidence type="ECO:0000313" key="3">
    <source>
        <dbReference type="Proteomes" id="UP000071641"/>
    </source>
</evidence>
<reference evidence="3" key="1">
    <citation type="submission" date="2016-02" db="EMBL/GenBank/DDBJ databases">
        <authorList>
            <person name="Rodrigo-Torres Lidia"/>
            <person name="Arahal R.David."/>
        </authorList>
    </citation>
    <scope>NUCLEOTIDE SEQUENCE [LARGE SCALE GENOMIC DNA]</scope>
    <source>
        <strain evidence="3">CECT 9029</strain>
    </source>
</reference>
<feature type="chain" id="PRO_5007281898" evidence="1">
    <location>
        <begin position="24"/>
        <end position="66"/>
    </location>
</feature>
<dbReference type="Proteomes" id="UP000071641">
    <property type="component" value="Unassembled WGS sequence"/>
</dbReference>
<feature type="signal peptide" evidence="1">
    <location>
        <begin position="1"/>
        <end position="23"/>
    </location>
</feature>
<accession>A0A128F1Q3</accession>
<gene>
    <name evidence="2" type="ORF">GCE9029_02015</name>
</gene>
<proteinExistence type="predicted"/>
<sequence>MRILKTIVMFSVVMAAGVGVSQASTSNAGPTLWERPCIINGESTMMPPVLCRGRGGEVPAPYKYEM</sequence>
<keyword evidence="3" id="KW-1185">Reference proteome</keyword>
<organism evidence="2 3">
    <name type="scientific">Grimontia celer</name>
    <dbReference type="NCBI Taxonomy" id="1796497"/>
    <lineage>
        <taxon>Bacteria</taxon>
        <taxon>Pseudomonadati</taxon>
        <taxon>Pseudomonadota</taxon>
        <taxon>Gammaproteobacteria</taxon>
        <taxon>Vibrionales</taxon>
        <taxon>Vibrionaceae</taxon>
        <taxon>Grimontia</taxon>
    </lineage>
</organism>
<dbReference type="EMBL" id="FIZX01000001">
    <property type="protein sequence ID" value="CZF80344.1"/>
    <property type="molecule type" value="Genomic_DNA"/>
</dbReference>
<keyword evidence="1" id="KW-0732">Signal</keyword>
<evidence type="ECO:0000313" key="2">
    <source>
        <dbReference type="EMBL" id="CZF80344.1"/>
    </source>
</evidence>